<keyword evidence="3" id="KW-1185">Reference proteome</keyword>
<organism evidence="3 4">
    <name type="scientific">Punica granatum</name>
    <name type="common">Pomegranate</name>
    <dbReference type="NCBI Taxonomy" id="22663"/>
    <lineage>
        <taxon>Eukaryota</taxon>
        <taxon>Viridiplantae</taxon>
        <taxon>Streptophyta</taxon>
        <taxon>Embryophyta</taxon>
        <taxon>Tracheophyta</taxon>
        <taxon>Spermatophyta</taxon>
        <taxon>Magnoliopsida</taxon>
        <taxon>eudicotyledons</taxon>
        <taxon>Gunneridae</taxon>
        <taxon>Pentapetalae</taxon>
        <taxon>rosids</taxon>
        <taxon>malvids</taxon>
        <taxon>Myrtales</taxon>
        <taxon>Lythraceae</taxon>
        <taxon>Punica</taxon>
    </lineage>
</organism>
<reference evidence="4" key="2">
    <citation type="submission" date="2025-08" db="UniProtKB">
        <authorList>
            <consortium name="RefSeq"/>
        </authorList>
    </citation>
    <scope>IDENTIFICATION</scope>
    <source>
        <tissue evidence="4">Leaf</tissue>
    </source>
</reference>
<name>A0A6P8E5B7_PUNGR</name>
<dbReference type="Proteomes" id="UP000515151">
    <property type="component" value="Chromosome 6"/>
</dbReference>
<proteinExistence type="predicted"/>
<sequence length="274" mass="31963">MVISSDEDEDYILEELADKCISDDDKGEEELRKYSEFDERATFGEVQLELHMLFPNLTMFKKAVIHYNIAIGRVFKFVKNDNEKVRVKCISEGCKWEIFCSWSNELVDELRSYPTMSAHDAFEWLKRHRGIHVDDHQIYRAMRLARKIVKGYEKLQYQKLWDYCEEHGRRNPNCTFGLKVHRPTVGLPPTFDRLYICFNANIQGFKVGCMPLIGLDGCFLKGYFGGQLLSAIAQDDNQHFYVIAVAIVEQESRDTWSWFLIDLLGDIGQYNDNG</sequence>
<dbReference type="InterPro" id="IPR018289">
    <property type="entry name" value="MULE_transposase_dom"/>
</dbReference>
<dbReference type="OrthoDB" id="1918246at2759"/>
<dbReference type="AlphaFoldDB" id="A0A6P8E5B7"/>
<protein>
    <submittedName>
        <fullName evidence="4">Uncharacterized protein LOC116212229</fullName>
    </submittedName>
</protein>
<evidence type="ECO:0000259" key="1">
    <source>
        <dbReference type="Pfam" id="PF03108"/>
    </source>
</evidence>
<evidence type="ECO:0000313" key="4">
    <source>
        <dbReference type="RefSeq" id="XP_031402655.1"/>
    </source>
</evidence>
<dbReference type="Pfam" id="PF10551">
    <property type="entry name" value="MULE"/>
    <property type="match status" value="1"/>
</dbReference>
<evidence type="ECO:0000259" key="2">
    <source>
        <dbReference type="Pfam" id="PF10551"/>
    </source>
</evidence>
<dbReference type="InterPro" id="IPR004332">
    <property type="entry name" value="Transposase_MuDR"/>
</dbReference>
<dbReference type="PANTHER" id="PTHR31973:SF187">
    <property type="entry name" value="MUTATOR TRANSPOSASE MUDRA PROTEIN"/>
    <property type="match status" value="1"/>
</dbReference>
<dbReference type="RefSeq" id="XP_031402655.1">
    <property type="nucleotide sequence ID" value="XM_031546795.1"/>
</dbReference>
<feature type="domain" description="Transposase MuDR plant" evidence="1">
    <location>
        <begin position="46"/>
        <end position="103"/>
    </location>
</feature>
<feature type="domain" description="MULE transposase" evidence="2">
    <location>
        <begin position="213"/>
        <end position="261"/>
    </location>
</feature>
<evidence type="ECO:0000313" key="3">
    <source>
        <dbReference type="Proteomes" id="UP000515151"/>
    </source>
</evidence>
<gene>
    <name evidence="4" type="primary">LOC116212229</name>
</gene>
<dbReference type="Pfam" id="PF03108">
    <property type="entry name" value="DBD_Tnp_Mut"/>
    <property type="match status" value="1"/>
</dbReference>
<accession>A0A6P8E5B7</accession>
<dbReference type="GeneID" id="116212229"/>
<reference evidence="3" key="1">
    <citation type="journal article" date="2020" name="Plant Biotechnol. J.">
        <title>The pomegranate (Punica granatum L.) draft genome dissects genetic divergence between soft- and hard-seeded cultivars.</title>
        <authorList>
            <person name="Luo X."/>
            <person name="Li H."/>
            <person name="Wu Z."/>
            <person name="Yao W."/>
            <person name="Zhao P."/>
            <person name="Cao D."/>
            <person name="Yu H."/>
            <person name="Li K."/>
            <person name="Poudel K."/>
            <person name="Zhao D."/>
            <person name="Zhang F."/>
            <person name="Xia X."/>
            <person name="Chen L."/>
            <person name="Wang Q."/>
            <person name="Jing D."/>
            <person name="Cao S."/>
        </authorList>
    </citation>
    <scope>NUCLEOTIDE SEQUENCE [LARGE SCALE GENOMIC DNA]</scope>
    <source>
        <strain evidence="3">cv. Tunisia</strain>
    </source>
</reference>
<dbReference type="PANTHER" id="PTHR31973">
    <property type="entry name" value="POLYPROTEIN, PUTATIVE-RELATED"/>
    <property type="match status" value="1"/>
</dbReference>